<dbReference type="InterPro" id="IPR045275">
    <property type="entry name" value="MscS_archaea/bacteria_type"/>
</dbReference>
<keyword evidence="6 7" id="KW-0472">Membrane</keyword>
<dbReference type="SUPFAM" id="SSF82689">
    <property type="entry name" value="Mechanosensitive channel protein MscS (YggB), C-terminal domain"/>
    <property type="match status" value="1"/>
</dbReference>
<dbReference type="SUPFAM" id="SSF50182">
    <property type="entry name" value="Sm-like ribonucleoproteins"/>
    <property type="match status" value="1"/>
</dbReference>
<keyword evidence="12" id="KW-1185">Reference proteome</keyword>
<sequence>MDLSQIAPRLQEWAVLYGIKVLAALAIFVLGRWVVKGLVNLLKKVMTRRGIEPTLISFTSHMGYFLLLTIVVIAALSQIGIQTTSFIAILGAAGLAVGLALQGSLANFAAGVLMIIFQPFKAGDYVEGAGTAGTVEELEIFSCTLRTPDNKRVIVPNGKMLGDNIVNYSALETRRIDLTFGVSYSDDLALVRKVLGEELDKDERVLREPAPQIAVAELGESSVDFVVRPWVKTADYWAVRFDLIEGIKVRFDQEGISIPFPQRDVHLYEEKG</sequence>
<dbReference type="STRING" id="1603606.DSOUD_1164"/>
<dbReference type="Gene3D" id="3.30.70.100">
    <property type="match status" value="1"/>
</dbReference>
<dbReference type="EMBL" id="CP010802">
    <property type="protein sequence ID" value="ALC15945.1"/>
    <property type="molecule type" value="Genomic_DNA"/>
</dbReference>
<feature type="transmembrane region" description="Helical" evidence="7">
    <location>
        <begin position="14"/>
        <end position="35"/>
    </location>
</feature>
<reference evidence="11 12" key="1">
    <citation type="submission" date="2015-07" db="EMBL/GenBank/DDBJ databases">
        <title>Isolation and Genomic Characterization of a Novel Halophilic Metal-Reducing Deltaproteobacterium from the Deep Subsurface.</title>
        <authorList>
            <person name="Badalamenti J.P."/>
            <person name="Summers Z.M."/>
            <person name="Gralnick J.A."/>
            <person name="Bond D.R."/>
        </authorList>
    </citation>
    <scope>NUCLEOTIDE SEQUENCE [LARGE SCALE GENOMIC DNA]</scope>
    <source>
        <strain evidence="11 12">WTL</strain>
    </source>
</reference>
<feature type="transmembrane region" description="Helical" evidence="7">
    <location>
        <begin position="87"/>
        <end position="117"/>
    </location>
</feature>
<name>A0A0M4DGW0_9BACT</name>
<comment type="similarity">
    <text evidence="2">Belongs to the MscS (TC 1.A.23) family.</text>
</comment>
<dbReference type="Pfam" id="PF21088">
    <property type="entry name" value="MS_channel_1st"/>
    <property type="match status" value="1"/>
</dbReference>
<dbReference type="PANTHER" id="PTHR30221:SF1">
    <property type="entry name" value="SMALL-CONDUCTANCE MECHANOSENSITIVE CHANNEL"/>
    <property type="match status" value="1"/>
</dbReference>
<evidence type="ECO:0000256" key="1">
    <source>
        <dbReference type="ARBA" id="ARBA00004651"/>
    </source>
</evidence>
<proteinExistence type="inferred from homology"/>
<dbReference type="InterPro" id="IPR011066">
    <property type="entry name" value="MscS_channel_C_sf"/>
</dbReference>
<dbReference type="Pfam" id="PF00924">
    <property type="entry name" value="MS_channel_2nd"/>
    <property type="match status" value="1"/>
</dbReference>
<dbReference type="InterPro" id="IPR006686">
    <property type="entry name" value="MscS_channel_CS"/>
</dbReference>
<evidence type="ECO:0000256" key="7">
    <source>
        <dbReference type="SAM" id="Phobius"/>
    </source>
</evidence>
<dbReference type="InterPro" id="IPR008910">
    <property type="entry name" value="MSC_TM_helix"/>
</dbReference>
<gene>
    <name evidence="11" type="ORF">DSOUD_1164</name>
</gene>
<dbReference type="InterPro" id="IPR049278">
    <property type="entry name" value="MS_channel_C"/>
</dbReference>
<dbReference type="Proteomes" id="UP000057158">
    <property type="component" value="Chromosome"/>
</dbReference>
<dbReference type="PATRIC" id="fig|1603606.3.peg.1272"/>
<dbReference type="Gene3D" id="1.10.287.1260">
    <property type="match status" value="1"/>
</dbReference>
<evidence type="ECO:0000256" key="2">
    <source>
        <dbReference type="ARBA" id="ARBA00008017"/>
    </source>
</evidence>
<dbReference type="PANTHER" id="PTHR30221">
    <property type="entry name" value="SMALL-CONDUCTANCE MECHANOSENSITIVE CHANNEL"/>
    <property type="match status" value="1"/>
</dbReference>
<dbReference type="InterPro" id="IPR006685">
    <property type="entry name" value="MscS_channel_2nd"/>
</dbReference>
<dbReference type="Gene3D" id="2.30.30.60">
    <property type="match status" value="1"/>
</dbReference>
<dbReference type="Pfam" id="PF21082">
    <property type="entry name" value="MS_channel_3rd"/>
    <property type="match status" value="1"/>
</dbReference>
<comment type="subcellular location">
    <subcellularLocation>
        <location evidence="1">Cell membrane</location>
        <topology evidence="1">Multi-pass membrane protein</topology>
    </subcellularLocation>
</comment>
<keyword evidence="5 7" id="KW-1133">Transmembrane helix</keyword>
<dbReference type="Pfam" id="PF05552">
    <property type="entry name" value="MS_channel_1st_1"/>
    <property type="match status" value="1"/>
</dbReference>
<evidence type="ECO:0000256" key="3">
    <source>
        <dbReference type="ARBA" id="ARBA00022475"/>
    </source>
</evidence>
<dbReference type="KEGG" id="des:DSOUD_1164"/>
<evidence type="ECO:0000256" key="4">
    <source>
        <dbReference type="ARBA" id="ARBA00022692"/>
    </source>
</evidence>
<evidence type="ECO:0000256" key="6">
    <source>
        <dbReference type="ARBA" id="ARBA00023136"/>
    </source>
</evidence>
<feature type="domain" description="Mechanosensitive ion channel MscS C-terminal" evidence="9">
    <location>
        <begin position="176"/>
        <end position="258"/>
    </location>
</feature>
<feature type="domain" description="Mechanosensitive ion channel transmembrane helices 2/3" evidence="10">
    <location>
        <begin position="64"/>
        <end position="102"/>
    </location>
</feature>
<dbReference type="InterPro" id="IPR010920">
    <property type="entry name" value="LSM_dom_sf"/>
</dbReference>
<evidence type="ECO:0000313" key="12">
    <source>
        <dbReference type="Proteomes" id="UP000057158"/>
    </source>
</evidence>
<keyword evidence="3" id="KW-1003">Cell membrane</keyword>
<evidence type="ECO:0000313" key="11">
    <source>
        <dbReference type="EMBL" id="ALC15945.1"/>
    </source>
</evidence>
<organism evidence="11 12">
    <name type="scientific">Desulfuromonas soudanensis</name>
    <dbReference type="NCBI Taxonomy" id="1603606"/>
    <lineage>
        <taxon>Bacteria</taxon>
        <taxon>Pseudomonadati</taxon>
        <taxon>Thermodesulfobacteriota</taxon>
        <taxon>Desulfuromonadia</taxon>
        <taxon>Desulfuromonadales</taxon>
        <taxon>Desulfuromonadaceae</taxon>
        <taxon>Desulfuromonas</taxon>
    </lineage>
</organism>
<protein>
    <submittedName>
        <fullName evidence="11">Small-conductance mechanosensitive channel</fullName>
    </submittedName>
</protein>
<dbReference type="AlphaFoldDB" id="A0A0M4DGW0"/>
<evidence type="ECO:0000259" key="10">
    <source>
        <dbReference type="Pfam" id="PF21088"/>
    </source>
</evidence>
<dbReference type="GO" id="GO:0005886">
    <property type="term" value="C:plasma membrane"/>
    <property type="evidence" value="ECO:0007669"/>
    <property type="project" value="UniProtKB-SubCell"/>
</dbReference>
<dbReference type="SUPFAM" id="SSF82861">
    <property type="entry name" value="Mechanosensitive channel protein MscS (YggB), transmembrane region"/>
    <property type="match status" value="1"/>
</dbReference>
<dbReference type="GO" id="GO:0008381">
    <property type="term" value="F:mechanosensitive monoatomic ion channel activity"/>
    <property type="evidence" value="ECO:0007669"/>
    <property type="project" value="InterPro"/>
</dbReference>
<keyword evidence="4 7" id="KW-0812">Transmembrane</keyword>
<accession>A0A0M4DGW0</accession>
<dbReference type="InterPro" id="IPR049142">
    <property type="entry name" value="MS_channel_1st"/>
</dbReference>
<dbReference type="InterPro" id="IPR011014">
    <property type="entry name" value="MscS_channel_TM-2"/>
</dbReference>
<feature type="domain" description="Mechanosensitive ion channel MscS" evidence="8">
    <location>
        <begin position="104"/>
        <end position="169"/>
    </location>
</feature>
<evidence type="ECO:0000256" key="5">
    <source>
        <dbReference type="ARBA" id="ARBA00022989"/>
    </source>
</evidence>
<dbReference type="InterPro" id="IPR023408">
    <property type="entry name" value="MscS_beta-dom_sf"/>
</dbReference>
<evidence type="ECO:0000259" key="8">
    <source>
        <dbReference type="Pfam" id="PF00924"/>
    </source>
</evidence>
<feature type="transmembrane region" description="Helical" evidence="7">
    <location>
        <begin position="55"/>
        <end position="81"/>
    </location>
</feature>
<dbReference type="RefSeq" id="WP_053550102.1">
    <property type="nucleotide sequence ID" value="NZ_CP010802.1"/>
</dbReference>
<evidence type="ECO:0000259" key="9">
    <source>
        <dbReference type="Pfam" id="PF21082"/>
    </source>
</evidence>
<dbReference type="OrthoDB" id="9784565at2"/>
<dbReference type="PROSITE" id="PS01246">
    <property type="entry name" value="UPF0003"/>
    <property type="match status" value="1"/>
</dbReference>